<keyword evidence="2" id="KW-0460">Magnesium</keyword>
<comment type="caution">
    <text evidence="4">The sequence shown here is derived from an EMBL/GenBank/DDBJ whole genome shotgun (WGS) entry which is preliminary data.</text>
</comment>
<dbReference type="GO" id="GO:0042811">
    <property type="term" value="P:pheromone biosynthetic process"/>
    <property type="evidence" value="ECO:0007669"/>
    <property type="project" value="UniProtKB-ARBA"/>
</dbReference>
<dbReference type="GO" id="GO:0004659">
    <property type="term" value="F:prenyltransferase activity"/>
    <property type="evidence" value="ECO:0007669"/>
    <property type="project" value="InterPro"/>
</dbReference>
<dbReference type="SFLD" id="SFLDS00005">
    <property type="entry name" value="Isoprenoid_Synthase_Type_I"/>
    <property type="match status" value="1"/>
</dbReference>
<evidence type="ECO:0000256" key="2">
    <source>
        <dbReference type="ARBA" id="ARBA00022842"/>
    </source>
</evidence>
<keyword evidence="1" id="KW-0479">Metal-binding</keyword>
<dbReference type="Pfam" id="PF00348">
    <property type="entry name" value="polyprenyl_synt"/>
    <property type="match status" value="1"/>
</dbReference>
<dbReference type="STRING" id="158441.A0A226E9P1"/>
<reference evidence="4 5" key="1">
    <citation type="submission" date="2015-12" db="EMBL/GenBank/DDBJ databases">
        <title>The genome of Folsomia candida.</title>
        <authorList>
            <person name="Faddeeva A."/>
            <person name="Derks M.F."/>
            <person name="Anvar Y."/>
            <person name="Smit S."/>
            <person name="Van Straalen N."/>
            <person name="Roelofs D."/>
        </authorList>
    </citation>
    <scope>NUCLEOTIDE SEQUENCE [LARGE SCALE GENOMIC DNA]</scope>
    <source>
        <strain evidence="4 5">VU population</strain>
        <tissue evidence="4">Whole body</tissue>
    </source>
</reference>
<gene>
    <name evidence="4" type="ORF">Fcan01_10921</name>
</gene>
<dbReference type="InterPro" id="IPR008949">
    <property type="entry name" value="Isoprenoid_synthase_dom_sf"/>
</dbReference>
<evidence type="ECO:0000256" key="3">
    <source>
        <dbReference type="RuleBase" id="RU004466"/>
    </source>
</evidence>
<evidence type="ECO:0000256" key="1">
    <source>
        <dbReference type="ARBA" id="ARBA00022723"/>
    </source>
</evidence>
<accession>A0A226E9P1</accession>
<name>A0A226E9P1_FOLCA</name>
<dbReference type="OrthoDB" id="6921389at2759"/>
<organism evidence="4 5">
    <name type="scientific">Folsomia candida</name>
    <name type="common">Springtail</name>
    <dbReference type="NCBI Taxonomy" id="158441"/>
    <lineage>
        <taxon>Eukaryota</taxon>
        <taxon>Metazoa</taxon>
        <taxon>Ecdysozoa</taxon>
        <taxon>Arthropoda</taxon>
        <taxon>Hexapoda</taxon>
        <taxon>Collembola</taxon>
        <taxon>Entomobryomorpha</taxon>
        <taxon>Isotomoidea</taxon>
        <taxon>Isotomidae</taxon>
        <taxon>Proisotominae</taxon>
        <taxon>Folsomia</taxon>
    </lineage>
</organism>
<dbReference type="SUPFAM" id="SSF48576">
    <property type="entry name" value="Terpenoid synthases"/>
    <property type="match status" value="1"/>
</dbReference>
<dbReference type="AlphaFoldDB" id="A0A226E9P1"/>
<comment type="similarity">
    <text evidence="3">Belongs to the FPP/GGPP synthase family.</text>
</comment>
<dbReference type="Proteomes" id="UP000198287">
    <property type="component" value="Unassembled WGS sequence"/>
</dbReference>
<dbReference type="InterPro" id="IPR033749">
    <property type="entry name" value="Polyprenyl_synt_CS"/>
</dbReference>
<sequence>MPPQKDGLCYPTGHDGVFGSPPKFGHIITAQKPSLPDENHNYNKKYDDIILQPFDYYLQLPSKNIRKRIADIFNYWYKCEPNELDEMSKAMQDLHNASLIIDDIEDGSDLRRGKPAAHIRYGLPLSLNAANYVYFEAMKRIVDAKGLGAGPEEKLKAVMDFINGMMLMHVGQGMEIFWRDENLKLDHSDVANIFKNIPTEEEYFKVIVQKTAEQFSMLADMLKDRSNTLYKDKAALSTYELAQTMGYHFQIRDDLLNLISNTYEAGKGYCEDITEGKYSFPIIYALNQYKDQGPAGLQKASRLLQIMRMRTTDLDLKKEAFQIIQESGAFEYTKRILRVYHKKIGREVLRLGGNPVFRKYIDIFSEVM</sequence>
<dbReference type="EMBL" id="LNIX01000005">
    <property type="protein sequence ID" value="OXA53767.1"/>
    <property type="molecule type" value="Genomic_DNA"/>
</dbReference>
<keyword evidence="5" id="KW-1185">Reference proteome</keyword>
<dbReference type="Gene3D" id="1.10.600.10">
    <property type="entry name" value="Farnesyl Diphosphate Synthase"/>
    <property type="match status" value="1"/>
</dbReference>
<dbReference type="PROSITE" id="PS00444">
    <property type="entry name" value="POLYPRENYL_SYNTHASE_2"/>
    <property type="match status" value="1"/>
</dbReference>
<protein>
    <submittedName>
        <fullName evidence="4">Geranylgeranyl pyrophosphate synthase</fullName>
    </submittedName>
</protein>
<dbReference type="PANTHER" id="PTHR12001">
    <property type="entry name" value="GERANYLGERANYL PYROPHOSPHATE SYNTHASE"/>
    <property type="match status" value="1"/>
</dbReference>
<dbReference type="PANTHER" id="PTHR12001:SF44">
    <property type="entry name" value="GERANYLGERANYL PYROPHOSPHATE SYNTHASE"/>
    <property type="match status" value="1"/>
</dbReference>
<dbReference type="InterPro" id="IPR000092">
    <property type="entry name" value="Polyprenyl_synt"/>
</dbReference>
<proteinExistence type="inferred from homology"/>
<dbReference type="GO" id="GO:0008299">
    <property type="term" value="P:isoprenoid biosynthetic process"/>
    <property type="evidence" value="ECO:0007669"/>
    <property type="project" value="InterPro"/>
</dbReference>
<evidence type="ECO:0000313" key="5">
    <source>
        <dbReference type="Proteomes" id="UP000198287"/>
    </source>
</evidence>
<evidence type="ECO:0000313" key="4">
    <source>
        <dbReference type="EMBL" id="OXA53767.1"/>
    </source>
</evidence>
<keyword evidence="3" id="KW-0808">Transferase</keyword>
<dbReference type="GO" id="GO:0046872">
    <property type="term" value="F:metal ion binding"/>
    <property type="evidence" value="ECO:0007669"/>
    <property type="project" value="UniProtKB-KW"/>
</dbReference>
<dbReference type="PROSITE" id="PS00723">
    <property type="entry name" value="POLYPRENYL_SYNTHASE_1"/>
    <property type="match status" value="1"/>
</dbReference>